<dbReference type="PROSITE" id="PS51585">
    <property type="entry name" value="SAM_MT_TPMT"/>
    <property type="match status" value="1"/>
</dbReference>
<dbReference type="OMA" id="RDFISVW"/>
<evidence type="ECO:0000256" key="4">
    <source>
        <dbReference type="ARBA" id="ARBA00022691"/>
    </source>
</evidence>
<evidence type="ECO:0000313" key="6">
    <source>
        <dbReference type="Proteomes" id="UP000030854"/>
    </source>
</evidence>
<evidence type="ECO:0000313" key="5">
    <source>
        <dbReference type="EMBL" id="KHJ34718.1"/>
    </source>
</evidence>
<dbReference type="InterPro" id="IPR008854">
    <property type="entry name" value="TPMT"/>
</dbReference>
<keyword evidence="1" id="KW-0597">Phosphoprotein</keyword>
<sequence length="275" mass="31178">MASQSIDIRARLLNHFSQAKNFTEYNSLWDVLWKEGFCPWDKGSPNPALIDLLEEQKGLLPIPGTSKRLKALVPGCGKGYDVLLLAAHGYDTFGLELSETALTEAKNLEKNIQCNEIYNIGSKATEKGDINWIVGDFFDSKSLENIGDNKQFDLIYDYTFLCALPPDMRSKWSKRMTELLSPDGRLVCIEFPTYKPHSTGGPPWGLSPEIYEAHLRRPGKELKYDESGLVKDTLGEPYSRSLHRIAHFQPQRTHSIGYDINEKVTDWIGIWAHSE</sequence>
<dbReference type="EMBL" id="JNVN01000740">
    <property type="protein sequence ID" value="KHJ34718.1"/>
    <property type="molecule type" value="Genomic_DNA"/>
</dbReference>
<dbReference type="PANTHER" id="PTHR32183">
    <property type="match status" value="1"/>
</dbReference>
<dbReference type="GO" id="GO:0032259">
    <property type="term" value="P:methylation"/>
    <property type="evidence" value="ECO:0007669"/>
    <property type="project" value="UniProtKB-KW"/>
</dbReference>
<name>A0A0B1P8Z4_UNCNE</name>
<keyword evidence="3 5" id="KW-0808">Transferase</keyword>
<dbReference type="STRING" id="52586.A0A0B1P8Z4"/>
<dbReference type="HOGENOM" id="CLU_056435_7_0_1"/>
<dbReference type="Gene3D" id="3.40.50.150">
    <property type="entry name" value="Vaccinia Virus protein VP39"/>
    <property type="match status" value="1"/>
</dbReference>
<comment type="caution">
    <text evidence="5">The sequence shown here is derived from an EMBL/GenBank/DDBJ whole genome shotgun (WGS) entry which is preliminary data.</text>
</comment>
<accession>A0A0B1P8Z4</accession>
<organism evidence="5 6">
    <name type="scientific">Uncinula necator</name>
    <name type="common">Grape powdery mildew</name>
    <dbReference type="NCBI Taxonomy" id="52586"/>
    <lineage>
        <taxon>Eukaryota</taxon>
        <taxon>Fungi</taxon>
        <taxon>Dikarya</taxon>
        <taxon>Ascomycota</taxon>
        <taxon>Pezizomycotina</taxon>
        <taxon>Leotiomycetes</taxon>
        <taxon>Erysiphales</taxon>
        <taxon>Erysiphaceae</taxon>
        <taxon>Erysiphe</taxon>
    </lineage>
</organism>
<gene>
    <name evidence="5" type="ORF">EV44_g5358</name>
</gene>
<dbReference type="Proteomes" id="UP000030854">
    <property type="component" value="Unassembled WGS sequence"/>
</dbReference>
<evidence type="ECO:0000256" key="3">
    <source>
        <dbReference type="ARBA" id="ARBA00022679"/>
    </source>
</evidence>
<keyword evidence="6" id="KW-1185">Reference proteome</keyword>
<keyword evidence="2 5" id="KW-0489">Methyltransferase</keyword>
<dbReference type="CDD" id="cd02440">
    <property type="entry name" value="AdoMet_MTases"/>
    <property type="match status" value="1"/>
</dbReference>
<evidence type="ECO:0000256" key="2">
    <source>
        <dbReference type="ARBA" id="ARBA00022603"/>
    </source>
</evidence>
<keyword evidence="4" id="KW-0949">S-adenosyl-L-methionine</keyword>
<dbReference type="GO" id="GO:0008757">
    <property type="term" value="F:S-adenosylmethionine-dependent methyltransferase activity"/>
    <property type="evidence" value="ECO:0007669"/>
    <property type="project" value="InterPro"/>
</dbReference>
<dbReference type="SUPFAM" id="SSF53335">
    <property type="entry name" value="S-adenosyl-L-methionine-dependent methyltransferases"/>
    <property type="match status" value="1"/>
</dbReference>
<dbReference type="AlphaFoldDB" id="A0A0B1P8Z4"/>
<dbReference type="PANTHER" id="PTHR32183:SF6">
    <property type="entry name" value="CYSTEINE SULFINATE DESULFINASE_CYSTEINE DESULFURASE AND RELATED ENZYMES"/>
    <property type="match status" value="1"/>
</dbReference>
<dbReference type="InterPro" id="IPR029063">
    <property type="entry name" value="SAM-dependent_MTases_sf"/>
</dbReference>
<evidence type="ECO:0000256" key="1">
    <source>
        <dbReference type="ARBA" id="ARBA00022553"/>
    </source>
</evidence>
<reference evidence="5 6" key="1">
    <citation type="journal article" date="2014" name="BMC Genomics">
        <title>Adaptive genomic structural variation in the grape powdery mildew pathogen, Erysiphe necator.</title>
        <authorList>
            <person name="Jones L."/>
            <person name="Riaz S."/>
            <person name="Morales-Cruz A."/>
            <person name="Amrine K.C."/>
            <person name="McGuire B."/>
            <person name="Gubler W.D."/>
            <person name="Walker M.A."/>
            <person name="Cantu D."/>
        </authorList>
    </citation>
    <scope>NUCLEOTIDE SEQUENCE [LARGE SCALE GENOMIC DNA]</scope>
    <source>
        <strain evidence="6">c</strain>
    </source>
</reference>
<protein>
    <submittedName>
        <fullName evidence="5">Putative thiol methyltransferase</fullName>
    </submittedName>
</protein>
<dbReference type="Pfam" id="PF05724">
    <property type="entry name" value="TPMT"/>
    <property type="match status" value="1"/>
</dbReference>
<proteinExistence type="predicted"/>